<feature type="transmembrane region" description="Helical" evidence="1">
    <location>
        <begin position="21"/>
        <end position="45"/>
    </location>
</feature>
<gene>
    <name evidence="2" type="ORF">E2C01_036641</name>
</gene>
<evidence type="ECO:0000313" key="3">
    <source>
        <dbReference type="Proteomes" id="UP000324222"/>
    </source>
</evidence>
<sequence>MVEMGLMIQDLSHQFFSNYEGFICSIEYVLGLLSSVMLPDLFMWYDLRIQDLSYTGSFLIIFLSSSIEYINPFSTRTRFHIHSAYCLVISYSFRNSCGVGLK</sequence>
<comment type="caution">
    <text evidence="2">The sequence shown here is derived from an EMBL/GenBank/DDBJ whole genome shotgun (WGS) entry which is preliminary data.</text>
</comment>
<reference evidence="2 3" key="1">
    <citation type="submission" date="2019-05" db="EMBL/GenBank/DDBJ databases">
        <title>Another draft genome of Portunus trituberculatus and its Hox gene families provides insights of decapod evolution.</title>
        <authorList>
            <person name="Jeong J.-H."/>
            <person name="Song I."/>
            <person name="Kim S."/>
            <person name="Choi T."/>
            <person name="Kim D."/>
            <person name="Ryu S."/>
            <person name="Kim W."/>
        </authorList>
    </citation>
    <scope>NUCLEOTIDE SEQUENCE [LARGE SCALE GENOMIC DNA]</scope>
    <source>
        <tissue evidence="2">Muscle</tissue>
    </source>
</reference>
<organism evidence="2 3">
    <name type="scientific">Portunus trituberculatus</name>
    <name type="common">Swimming crab</name>
    <name type="synonym">Neptunus trituberculatus</name>
    <dbReference type="NCBI Taxonomy" id="210409"/>
    <lineage>
        <taxon>Eukaryota</taxon>
        <taxon>Metazoa</taxon>
        <taxon>Ecdysozoa</taxon>
        <taxon>Arthropoda</taxon>
        <taxon>Crustacea</taxon>
        <taxon>Multicrustacea</taxon>
        <taxon>Malacostraca</taxon>
        <taxon>Eumalacostraca</taxon>
        <taxon>Eucarida</taxon>
        <taxon>Decapoda</taxon>
        <taxon>Pleocyemata</taxon>
        <taxon>Brachyura</taxon>
        <taxon>Eubrachyura</taxon>
        <taxon>Portunoidea</taxon>
        <taxon>Portunidae</taxon>
        <taxon>Portuninae</taxon>
        <taxon>Portunus</taxon>
    </lineage>
</organism>
<accession>A0A5B7FCI1</accession>
<keyword evidence="1" id="KW-0472">Membrane</keyword>
<name>A0A5B7FCI1_PORTR</name>
<dbReference type="AlphaFoldDB" id="A0A5B7FCI1"/>
<keyword evidence="1" id="KW-0812">Transmembrane</keyword>
<dbReference type="EMBL" id="VSRR010005647">
    <property type="protein sequence ID" value="MPC43006.1"/>
    <property type="molecule type" value="Genomic_DNA"/>
</dbReference>
<evidence type="ECO:0000256" key="1">
    <source>
        <dbReference type="SAM" id="Phobius"/>
    </source>
</evidence>
<keyword evidence="3" id="KW-1185">Reference proteome</keyword>
<feature type="transmembrane region" description="Helical" evidence="1">
    <location>
        <begin position="51"/>
        <end position="70"/>
    </location>
</feature>
<keyword evidence="1" id="KW-1133">Transmembrane helix</keyword>
<proteinExistence type="predicted"/>
<protein>
    <submittedName>
        <fullName evidence="2">Uncharacterized protein</fullName>
    </submittedName>
</protein>
<dbReference type="Proteomes" id="UP000324222">
    <property type="component" value="Unassembled WGS sequence"/>
</dbReference>
<evidence type="ECO:0000313" key="2">
    <source>
        <dbReference type="EMBL" id="MPC43006.1"/>
    </source>
</evidence>